<dbReference type="AlphaFoldDB" id="A0A1F5RW85"/>
<accession>A0A1F5RW85</accession>
<dbReference type="Pfam" id="PF07963">
    <property type="entry name" value="N_methyl"/>
    <property type="match status" value="1"/>
</dbReference>
<dbReference type="STRING" id="1797988.A3I35_04075"/>
<evidence type="ECO:0008006" key="4">
    <source>
        <dbReference type="Google" id="ProtNLM"/>
    </source>
</evidence>
<keyword evidence="1" id="KW-0812">Transmembrane</keyword>
<dbReference type="EMBL" id="MFFV01000050">
    <property type="protein sequence ID" value="OGF18684.1"/>
    <property type="molecule type" value="Genomic_DNA"/>
</dbReference>
<proteinExistence type="predicted"/>
<reference evidence="2 3" key="1">
    <citation type="journal article" date="2016" name="Nat. Commun.">
        <title>Thousands of microbial genomes shed light on interconnected biogeochemical processes in an aquifer system.</title>
        <authorList>
            <person name="Anantharaman K."/>
            <person name="Brown C.T."/>
            <person name="Hug L.A."/>
            <person name="Sharon I."/>
            <person name="Castelle C.J."/>
            <person name="Probst A.J."/>
            <person name="Thomas B.C."/>
            <person name="Singh A."/>
            <person name="Wilkins M.J."/>
            <person name="Karaoz U."/>
            <person name="Brodie E.L."/>
            <person name="Williams K.H."/>
            <person name="Hubbard S.S."/>
            <person name="Banfield J.F."/>
        </authorList>
    </citation>
    <scope>NUCLEOTIDE SEQUENCE [LARGE SCALE GENOMIC DNA]</scope>
</reference>
<keyword evidence="1" id="KW-1133">Transmembrane helix</keyword>
<protein>
    <recommendedName>
        <fullName evidence="4">Type II secretion system protein J</fullName>
    </recommendedName>
</protein>
<name>A0A1F5RW85_9BACT</name>
<dbReference type="Proteomes" id="UP000177878">
    <property type="component" value="Unassembled WGS sequence"/>
</dbReference>
<gene>
    <name evidence="2" type="ORF">A3I35_04075</name>
</gene>
<sequence length="196" mass="22610">MGFKTQPNSKSIIGFTLLEVIVSVSIFTLVILVAYETYALGQNIYRRGGDEMEVWQNARASLDRLTREARQAESLATALPEVNNDPENPPANELQFQDGHDTSRLTYLRYYLDGADLKWQRVAYYFSVQPDLYVTYDSQDQFGNPPEQIILEERIIGEYFSDLDFWRTNNLINIIIHLTKNGREVNLMTAVYGRNL</sequence>
<evidence type="ECO:0000313" key="2">
    <source>
        <dbReference type="EMBL" id="OGF18684.1"/>
    </source>
</evidence>
<organism evidence="2 3">
    <name type="scientific">Candidatus Falkowbacteria bacterium RIFCSPLOWO2_02_FULL_45_15</name>
    <dbReference type="NCBI Taxonomy" id="1797988"/>
    <lineage>
        <taxon>Bacteria</taxon>
        <taxon>Candidatus Falkowiibacteriota</taxon>
    </lineage>
</organism>
<evidence type="ECO:0000313" key="3">
    <source>
        <dbReference type="Proteomes" id="UP000177878"/>
    </source>
</evidence>
<feature type="transmembrane region" description="Helical" evidence="1">
    <location>
        <begin position="12"/>
        <end position="35"/>
    </location>
</feature>
<dbReference type="NCBIfam" id="TIGR02532">
    <property type="entry name" value="IV_pilin_GFxxxE"/>
    <property type="match status" value="1"/>
</dbReference>
<keyword evidence="1" id="KW-0472">Membrane</keyword>
<evidence type="ECO:0000256" key="1">
    <source>
        <dbReference type="SAM" id="Phobius"/>
    </source>
</evidence>
<dbReference type="InterPro" id="IPR012902">
    <property type="entry name" value="N_methyl_site"/>
</dbReference>
<comment type="caution">
    <text evidence="2">The sequence shown here is derived from an EMBL/GenBank/DDBJ whole genome shotgun (WGS) entry which is preliminary data.</text>
</comment>